<keyword evidence="1" id="KW-0812">Transmembrane</keyword>
<protein>
    <submittedName>
        <fullName evidence="3">Urease accessory protein UreJ</fullName>
    </submittedName>
</protein>
<organism evidence="3 4">
    <name type="scientific">Thalassobaculum fulvum</name>
    <dbReference type="NCBI Taxonomy" id="1633335"/>
    <lineage>
        <taxon>Bacteria</taxon>
        <taxon>Pseudomonadati</taxon>
        <taxon>Pseudomonadota</taxon>
        <taxon>Alphaproteobacteria</taxon>
        <taxon>Rhodospirillales</taxon>
        <taxon>Thalassobaculaceae</taxon>
        <taxon>Thalassobaculum</taxon>
    </lineage>
</organism>
<reference evidence="3" key="1">
    <citation type="journal article" date="2014" name="Int. J. Syst. Evol. Microbiol.">
        <title>Complete genome sequence of Corynebacterium casei LMG S-19264T (=DSM 44701T), isolated from a smear-ripened cheese.</title>
        <authorList>
            <consortium name="US DOE Joint Genome Institute (JGI-PGF)"/>
            <person name="Walter F."/>
            <person name="Albersmeier A."/>
            <person name="Kalinowski J."/>
            <person name="Ruckert C."/>
        </authorList>
    </citation>
    <scope>NUCLEOTIDE SEQUENCE</scope>
    <source>
        <strain evidence="3">KCTC 42651</strain>
    </source>
</reference>
<feature type="transmembrane region" description="Helical" evidence="1">
    <location>
        <begin position="187"/>
        <end position="204"/>
    </location>
</feature>
<dbReference type="InterPro" id="IPR007038">
    <property type="entry name" value="HupE_UreJ"/>
</dbReference>
<keyword evidence="2" id="KW-0732">Signal</keyword>
<dbReference type="EMBL" id="BMZS01000004">
    <property type="protein sequence ID" value="GHD48908.1"/>
    <property type="molecule type" value="Genomic_DNA"/>
</dbReference>
<proteinExistence type="predicted"/>
<dbReference type="Pfam" id="PF04955">
    <property type="entry name" value="HupE_UreJ"/>
    <property type="match status" value="1"/>
</dbReference>
<evidence type="ECO:0000256" key="2">
    <source>
        <dbReference type="SAM" id="SignalP"/>
    </source>
</evidence>
<feature type="transmembrane region" description="Helical" evidence="1">
    <location>
        <begin position="70"/>
        <end position="89"/>
    </location>
</feature>
<keyword evidence="1" id="KW-1133">Transmembrane helix</keyword>
<dbReference type="AlphaFoldDB" id="A0A918XRF1"/>
<reference evidence="3" key="2">
    <citation type="submission" date="2020-09" db="EMBL/GenBank/DDBJ databases">
        <authorList>
            <person name="Sun Q."/>
            <person name="Kim S."/>
        </authorList>
    </citation>
    <scope>NUCLEOTIDE SEQUENCE</scope>
    <source>
        <strain evidence="3">KCTC 42651</strain>
    </source>
</reference>
<gene>
    <name evidence="3" type="ORF">GCM10017083_20540</name>
</gene>
<feature type="transmembrane region" description="Helical" evidence="1">
    <location>
        <begin position="121"/>
        <end position="138"/>
    </location>
</feature>
<evidence type="ECO:0000313" key="4">
    <source>
        <dbReference type="Proteomes" id="UP000630353"/>
    </source>
</evidence>
<feature type="transmembrane region" description="Helical" evidence="1">
    <location>
        <begin position="47"/>
        <end position="65"/>
    </location>
</feature>
<keyword evidence="4" id="KW-1185">Reference proteome</keyword>
<name>A0A918XRF1_9PROT</name>
<feature type="transmembrane region" description="Helical" evidence="1">
    <location>
        <begin position="95"/>
        <end position="114"/>
    </location>
</feature>
<accession>A0A918XRF1</accession>
<dbReference type="Proteomes" id="UP000630353">
    <property type="component" value="Unassembled WGS sequence"/>
</dbReference>
<feature type="transmembrane region" description="Helical" evidence="1">
    <location>
        <begin position="150"/>
        <end position="175"/>
    </location>
</feature>
<keyword evidence="1" id="KW-0472">Membrane</keyword>
<evidence type="ECO:0000256" key="1">
    <source>
        <dbReference type="SAM" id="Phobius"/>
    </source>
</evidence>
<sequence>MHSRRALALVPVVLAASASPALAHHAMGGQVPDTLATGLLSGLGHPVIGVDHLAFVVAAGVAAAFTGNRLLSPLAFVAATVAGCLLQVAGTALPAAEFVIALSVVAIGAVVLSGRSIGSPALLGLFALAGLFHGWAYGQSIVGAEPTPLLAYLAGFSAVQYGIAVAAGLLAVRLWKAAGPEAVRPRLAGAVVAGIGLTFFLEQVESLILA</sequence>
<comment type="caution">
    <text evidence="3">The sequence shown here is derived from an EMBL/GenBank/DDBJ whole genome shotgun (WGS) entry which is preliminary data.</text>
</comment>
<evidence type="ECO:0000313" key="3">
    <source>
        <dbReference type="EMBL" id="GHD48908.1"/>
    </source>
</evidence>
<feature type="signal peptide" evidence="2">
    <location>
        <begin position="1"/>
        <end position="23"/>
    </location>
</feature>
<dbReference type="PIRSF" id="PIRSF016919">
    <property type="entry name" value="HupE_UreJ"/>
    <property type="match status" value="1"/>
</dbReference>
<feature type="chain" id="PRO_5038100624" evidence="2">
    <location>
        <begin position="24"/>
        <end position="210"/>
    </location>
</feature>